<keyword evidence="2" id="KW-0479">Metal-binding</keyword>
<evidence type="ECO:0000256" key="1">
    <source>
        <dbReference type="ARBA" id="ARBA00004123"/>
    </source>
</evidence>
<proteinExistence type="predicted"/>
<feature type="region of interest" description="Disordered" evidence="10">
    <location>
        <begin position="142"/>
        <end position="165"/>
    </location>
</feature>
<dbReference type="GO" id="GO:0000724">
    <property type="term" value="P:double-strand break repair via homologous recombination"/>
    <property type="evidence" value="ECO:0007669"/>
    <property type="project" value="TreeGrafter"/>
</dbReference>
<dbReference type="GO" id="GO:0004842">
    <property type="term" value="F:ubiquitin-protein transferase activity"/>
    <property type="evidence" value="ECO:0007669"/>
    <property type="project" value="TreeGrafter"/>
</dbReference>
<dbReference type="Pfam" id="PF00533">
    <property type="entry name" value="BRCT"/>
    <property type="match status" value="1"/>
</dbReference>
<dbReference type="GO" id="GO:0045944">
    <property type="term" value="P:positive regulation of transcription by RNA polymerase II"/>
    <property type="evidence" value="ECO:0007669"/>
    <property type="project" value="TreeGrafter"/>
</dbReference>
<keyword evidence="8" id="KW-0539">Nucleus</keyword>
<evidence type="ECO:0000259" key="11">
    <source>
        <dbReference type="PROSITE" id="PS50089"/>
    </source>
</evidence>
<feature type="domain" description="PHD-type" evidence="13">
    <location>
        <begin position="209"/>
        <end position="329"/>
    </location>
</feature>
<dbReference type="CDD" id="cd17734">
    <property type="entry name" value="BRCT_Bard1_rpt1"/>
    <property type="match status" value="1"/>
</dbReference>
<dbReference type="SUPFAM" id="SSF57850">
    <property type="entry name" value="RING/U-box"/>
    <property type="match status" value="1"/>
</dbReference>
<dbReference type="Pfam" id="PF13771">
    <property type="entry name" value="zf-HC5HC2H"/>
    <property type="match status" value="1"/>
</dbReference>
<keyword evidence="3" id="KW-0677">Repeat</keyword>
<evidence type="ECO:0000256" key="9">
    <source>
        <dbReference type="PROSITE-ProRule" id="PRU00175"/>
    </source>
</evidence>
<evidence type="ECO:0000256" key="5">
    <source>
        <dbReference type="ARBA" id="ARBA00022771"/>
    </source>
</evidence>
<evidence type="ECO:0000259" key="13">
    <source>
        <dbReference type="PROSITE" id="PS51805"/>
    </source>
</evidence>
<dbReference type="SUPFAM" id="SSF52113">
    <property type="entry name" value="BRCT domain"/>
    <property type="match status" value="1"/>
</dbReference>
<protein>
    <submittedName>
        <fullName evidence="15">Protein BREAST CANCER SUSCEPTIBILITY 1 homolog isoform X1</fullName>
    </submittedName>
</protein>
<feature type="compositionally biased region" description="Basic and acidic residues" evidence="10">
    <location>
        <begin position="100"/>
        <end position="112"/>
    </location>
</feature>
<comment type="subcellular location">
    <subcellularLocation>
        <location evidence="1">Nucleus</location>
    </subcellularLocation>
</comment>
<feature type="domain" description="RING-type" evidence="11">
    <location>
        <begin position="27"/>
        <end position="65"/>
    </location>
</feature>
<dbReference type="Proteomes" id="UP000515123">
    <property type="component" value="Linkage group 13"/>
</dbReference>
<feature type="domain" description="BRCT" evidence="12">
    <location>
        <begin position="378"/>
        <end position="463"/>
    </location>
</feature>
<dbReference type="PROSITE" id="PS00518">
    <property type="entry name" value="ZF_RING_1"/>
    <property type="match status" value="1"/>
</dbReference>
<accession>A0A6P5FXQ8</accession>
<evidence type="ECO:0000256" key="6">
    <source>
        <dbReference type="ARBA" id="ARBA00022833"/>
    </source>
</evidence>
<dbReference type="GO" id="GO:0005634">
    <property type="term" value="C:nucleus"/>
    <property type="evidence" value="ECO:0007669"/>
    <property type="project" value="UniProtKB-SubCell"/>
</dbReference>
<dbReference type="InterPro" id="IPR001357">
    <property type="entry name" value="BRCT_dom"/>
</dbReference>
<dbReference type="InterPro" id="IPR034732">
    <property type="entry name" value="EPHD"/>
</dbReference>
<dbReference type="FunFam" id="3.40.50.10190:FF:000006">
    <property type="entry name" value="Breast cancer type 1 susceptibility protein homolog"/>
    <property type="match status" value="1"/>
</dbReference>
<dbReference type="PROSITE" id="PS50172">
    <property type="entry name" value="BRCT"/>
    <property type="match status" value="1"/>
</dbReference>
<dbReference type="Gene3D" id="3.30.40.10">
    <property type="entry name" value="Zinc/RING finger domain, C3HC4 (zinc finger)"/>
    <property type="match status" value="2"/>
</dbReference>
<keyword evidence="7" id="KW-0234">DNA repair</keyword>
<feature type="region of interest" description="Disordered" evidence="10">
    <location>
        <begin position="100"/>
        <end position="121"/>
    </location>
</feature>
<dbReference type="InterPro" id="IPR013083">
    <property type="entry name" value="Znf_RING/FYVE/PHD"/>
</dbReference>
<dbReference type="PROSITE" id="PS51805">
    <property type="entry name" value="EPHD"/>
    <property type="match status" value="1"/>
</dbReference>
<feature type="compositionally biased region" description="Polar residues" evidence="10">
    <location>
        <begin position="143"/>
        <end position="165"/>
    </location>
</feature>
<evidence type="ECO:0000256" key="2">
    <source>
        <dbReference type="ARBA" id="ARBA00022723"/>
    </source>
</evidence>
<evidence type="ECO:0000256" key="3">
    <source>
        <dbReference type="ARBA" id="ARBA00022737"/>
    </source>
</evidence>
<dbReference type="SMART" id="SM00292">
    <property type="entry name" value="BRCT"/>
    <property type="match status" value="1"/>
</dbReference>
<keyword evidence="6" id="KW-0862">Zinc</keyword>
<keyword evidence="4" id="KW-0227">DNA damage</keyword>
<dbReference type="PROSITE" id="PS50089">
    <property type="entry name" value="ZF_RING_2"/>
    <property type="match status" value="1"/>
</dbReference>
<dbReference type="Pfam" id="PF13923">
    <property type="entry name" value="zf-C3HC4_2"/>
    <property type="match status" value="1"/>
</dbReference>
<dbReference type="InterPro" id="IPR001841">
    <property type="entry name" value="Znf_RING"/>
</dbReference>
<evidence type="ECO:0000313" key="15">
    <source>
        <dbReference type="RefSeq" id="XP_020101131.1"/>
    </source>
</evidence>
<reference evidence="15" key="2">
    <citation type="submission" date="2025-08" db="UniProtKB">
        <authorList>
            <consortium name="RefSeq"/>
        </authorList>
    </citation>
    <scope>IDENTIFICATION</scope>
    <source>
        <tissue evidence="15">Leaf</tissue>
    </source>
</reference>
<dbReference type="InterPro" id="IPR036420">
    <property type="entry name" value="BRCT_dom_sf"/>
</dbReference>
<dbReference type="RefSeq" id="XP_020101131.1">
    <property type="nucleotide sequence ID" value="XM_020245542.1"/>
</dbReference>
<dbReference type="InterPro" id="IPR017907">
    <property type="entry name" value="Znf_RING_CS"/>
</dbReference>
<evidence type="ECO:0000256" key="10">
    <source>
        <dbReference type="SAM" id="MobiDB-lite"/>
    </source>
</evidence>
<dbReference type="PANTHER" id="PTHR13763">
    <property type="entry name" value="BREAST CANCER TYPE 1 SUSCEPTIBILITY PROTEIN BRCA1"/>
    <property type="match status" value="1"/>
</dbReference>
<organism evidence="14 15">
    <name type="scientific">Ananas comosus</name>
    <name type="common">Pineapple</name>
    <name type="synonym">Ananas ananas</name>
    <dbReference type="NCBI Taxonomy" id="4615"/>
    <lineage>
        <taxon>Eukaryota</taxon>
        <taxon>Viridiplantae</taxon>
        <taxon>Streptophyta</taxon>
        <taxon>Embryophyta</taxon>
        <taxon>Tracheophyta</taxon>
        <taxon>Spermatophyta</taxon>
        <taxon>Magnoliopsida</taxon>
        <taxon>Liliopsida</taxon>
        <taxon>Poales</taxon>
        <taxon>Bromeliaceae</taxon>
        <taxon>Bromelioideae</taxon>
        <taxon>Ananas</taxon>
    </lineage>
</organism>
<dbReference type="OrthoDB" id="2384350at2759"/>
<evidence type="ECO:0000256" key="7">
    <source>
        <dbReference type="ARBA" id="ARBA00023204"/>
    </source>
</evidence>
<dbReference type="SMART" id="SM00184">
    <property type="entry name" value="RING"/>
    <property type="match status" value="1"/>
</dbReference>
<dbReference type="PANTHER" id="PTHR13763:SF9">
    <property type="entry name" value="BRCA1-ASSOCIATED RING DOMAIN PROTEIN 1"/>
    <property type="match status" value="1"/>
</dbReference>
<evidence type="ECO:0000256" key="4">
    <source>
        <dbReference type="ARBA" id="ARBA00022763"/>
    </source>
</evidence>
<reference evidence="14" key="1">
    <citation type="journal article" date="2015" name="Nat. Genet.">
        <title>The pineapple genome and the evolution of CAM photosynthesis.</title>
        <authorList>
            <person name="Ming R."/>
            <person name="VanBuren R."/>
            <person name="Wai C.M."/>
            <person name="Tang H."/>
            <person name="Schatz M.C."/>
            <person name="Bowers J.E."/>
            <person name="Lyons E."/>
            <person name="Wang M.L."/>
            <person name="Chen J."/>
            <person name="Biggers E."/>
            <person name="Zhang J."/>
            <person name="Huang L."/>
            <person name="Zhang L."/>
            <person name="Miao W."/>
            <person name="Zhang J."/>
            <person name="Ye Z."/>
            <person name="Miao C."/>
            <person name="Lin Z."/>
            <person name="Wang H."/>
            <person name="Zhou H."/>
            <person name="Yim W.C."/>
            <person name="Priest H.D."/>
            <person name="Zheng C."/>
            <person name="Woodhouse M."/>
            <person name="Edger P.P."/>
            <person name="Guyot R."/>
            <person name="Guo H.B."/>
            <person name="Guo H."/>
            <person name="Zheng G."/>
            <person name="Singh R."/>
            <person name="Sharma A."/>
            <person name="Min X."/>
            <person name="Zheng Y."/>
            <person name="Lee H."/>
            <person name="Gurtowski J."/>
            <person name="Sedlazeck F.J."/>
            <person name="Harkess A."/>
            <person name="McKain M.R."/>
            <person name="Liao Z."/>
            <person name="Fang J."/>
            <person name="Liu J."/>
            <person name="Zhang X."/>
            <person name="Zhang Q."/>
            <person name="Hu W."/>
            <person name="Qin Y."/>
            <person name="Wang K."/>
            <person name="Chen L.Y."/>
            <person name="Shirley N."/>
            <person name="Lin Y.R."/>
            <person name="Liu L.Y."/>
            <person name="Hernandez A.G."/>
            <person name="Wright C.L."/>
            <person name="Bulone V."/>
            <person name="Tuskan G.A."/>
            <person name="Heath K."/>
            <person name="Zee F."/>
            <person name="Moore P.H."/>
            <person name="Sunkar R."/>
            <person name="Leebens-Mack J.H."/>
            <person name="Mockler T."/>
            <person name="Bennetzen J.L."/>
            <person name="Freeling M."/>
            <person name="Sankoff D."/>
            <person name="Paterson A.H."/>
            <person name="Zhu X."/>
            <person name="Yang X."/>
            <person name="Smith J.A."/>
            <person name="Cushman J.C."/>
            <person name="Paull R.E."/>
            <person name="Yu Q."/>
        </authorList>
    </citation>
    <scope>NUCLEOTIDE SEQUENCE [LARGE SCALE GENOMIC DNA]</scope>
    <source>
        <strain evidence="14">cv. F153</strain>
    </source>
</reference>
<dbReference type="GO" id="GO:0008270">
    <property type="term" value="F:zinc ion binding"/>
    <property type="evidence" value="ECO:0007669"/>
    <property type="project" value="UniProtKB-KW"/>
</dbReference>
<dbReference type="Gene3D" id="3.40.50.10190">
    <property type="entry name" value="BRCT domain"/>
    <property type="match status" value="2"/>
</dbReference>
<gene>
    <name evidence="15" type="primary">LOC109719046</name>
</gene>
<dbReference type="GeneID" id="109719046"/>
<sequence length="614" mass="68556">MAKCEELVRILSPFFHHLRRMETELKCSICLNLLKIPTLLPCNHLFCGDCIHRQMEQSAKCPACNCTFLDKDVRHSVHMGAMVNIFRDMDSSIADICQERRSHNSEPTRQRDSSATIPGLMEGNNLSSAKVEFEKIETHTTRETTLPSCKDLSTSESQLSDRQNSMLKKRCQTKEVVKGPKRTKQEKVKNFQCGQVNKQPLCTPTKLYVDECVFCHTFRTTEASGPMLCYVNGELVAAEEANHSNVMHVHQKCFDWSPQIYFSGDTVINFEVELARASQIKCSKCGLNGAALGCYYKSCRKSFHVPCAIDIPDCRWDCKNFHVLCPSHSSKKLPCDEDSMKMVENNCSSSTQMNPSNEEGQRSGQVSELKLNRPNEWILLGSALTQSEKDLLSKFAILTGATMVKNWRQNVTHVITSTDGRVACRRSHKVLMAILHGKWVVRMTWVEACMESGHPVSEEPFEVAFDLHGSFDGPKKGRIRAMEKAPKLFAGLSFCLSDYIVPLYKVCLEDLGVAAGGKILGVINLLASGSTANGSSPELYFVYNEDPPNECSTGNLIKVKEERVKEAADLAKITGAQVIGHIKFLNAIASLDARFLTEEKCQASDILVVDIEDD</sequence>
<dbReference type="InterPro" id="IPR031099">
    <property type="entry name" value="BRCA1-associated"/>
</dbReference>
<keyword evidence="5 9" id="KW-0863">Zinc-finger</keyword>
<keyword evidence="14" id="KW-1185">Reference proteome</keyword>
<evidence type="ECO:0000256" key="8">
    <source>
        <dbReference type="ARBA" id="ARBA00023242"/>
    </source>
</evidence>
<name>A0A6P5FXQ8_ANACO</name>
<evidence type="ECO:0000313" key="14">
    <source>
        <dbReference type="Proteomes" id="UP000515123"/>
    </source>
</evidence>
<evidence type="ECO:0000259" key="12">
    <source>
        <dbReference type="PROSITE" id="PS50172"/>
    </source>
</evidence>
<dbReference type="AlphaFoldDB" id="A0A6P5FXQ8"/>
<feature type="region of interest" description="Disordered" evidence="10">
    <location>
        <begin position="346"/>
        <end position="366"/>
    </location>
</feature>